<dbReference type="SUPFAM" id="SSF50978">
    <property type="entry name" value="WD40 repeat-like"/>
    <property type="match status" value="1"/>
</dbReference>
<feature type="repeat" description="WD" evidence="3">
    <location>
        <begin position="13"/>
        <end position="54"/>
    </location>
</feature>
<name>A0AA39JRH7_9AGAR</name>
<reference evidence="5" key="1">
    <citation type="submission" date="2023-06" db="EMBL/GenBank/DDBJ databases">
        <authorList>
            <consortium name="Lawrence Berkeley National Laboratory"/>
            <person name="Ahrendt S."/>
            <person name="Sahu N."/>
            <person name="Indic B."/>
            <person name="Wong-Bajracharya J."/>
            <person name="Merenyi Z."/>
            <person name="Ke H.-M."/>
            <person name="Monk M."/>
            <person name="Kocsube S."/>
            <person name="Drula E."/>
            <person name="Lipzen A."/>
            <person name="Balint B."/>
            <person name="Henrissat B."/>
            <person name="Andreopoulos B."/>
            <person name="Martin F.M."/>
            <person name="Harder C.B."/>
            <person name="Rigling D."/>
            <person name="Ford K.L."/>
            <person name="Foster G.D."/>
            <person name="Pangilinan J."/>
            <person name="Papanicolaou A."/>
            <person name="Barry K."/>
            <person name="LaButti K."/>
            <person name="Viragh M."/>
            <person name="Koriabine M."/>
            <person name="Yan M."/>
            <person name="Riley R."/>
            <person name="Champramary S."/>
            <person name="Plett K.L."/>
            <person name="Tsai I.J."/>
            <person name="Slot J."/>
            <person name="Sipos G."/>
            <person name="Plett J."/>
            <person name="Nagy L.G."/>
            <person name="Grigoriev I.V."/>
        </authorList>
    </citation>
    <scope>NUCLEOTIDE SEQUENCE</scope>
    <source>
        <strain evidence="5">FPL87.14</strain>
    </source>
</reference>
<dbReference type="AlphaFoldDB" id="A0AA39JRH7"/>
<evidence type="ECO:0000256" key="1">
    <source>
        <dbReference type="ARBA" id="ARBA00022574"/>
    </source>
</evidence>
<evidence type="ECO:0000313" key="6">
    <source>
        <dbReference type="Proteomes" id="UP001175226"/>
    </source>
</evidence>
<dbReference type="InterPro" id="IPR036322">
    <property type="entry name" value="WD40_repeat_dom_sf"/>
</dbReference>
<dbReference type="Proteomes" id="UP001175226">
    <property type="component" value="Unassembled WGS sequence"/>
</dbReference>
<dbReference type="InterPro" id="IPR015943">
    <property type="entry name" value="WD40/YVTN_repeat-like_dom_sf"/>
</dbReference>
<evidence type="ECO:0000256" key="3">
    <source>
        <dbReference type="PROSITE-ProRule" id="PRU00221"/>
    </source>
</evidence>
<keyword evidence="1 3" id="KW-0853">WD repeat</keyword>
<accession>A0AA39JRH7</accession>
<keyword evidence="2" id="KW-0677">Repeat</keyword>
<dbReference type="SMART" id="SM00320">
    <property type="entry name" value="WD40"/>
    <property type="match status" value="4"/>
</dbReference>
<proteinExistence type="predicted"/>
<keyword evidence="4" id="KW-0175">Coiled coil</keyword>
<sequence>MPDADEYRCLRRLKGHNGPVNCLLFYQNGDMLASGGDDQCVRCWEVNTGRCRQELNDDRWAQVTALDFLQEDRHLNLSPILFIGTGRGVVSMYPFSNASKGFNRQTSSTAKVFDFNDSVEVQALDSLNQRLAVASHSGRVKMFKIDRQKNVLEPLWTFEVTTDIPRSLLFYGNGNQQVLIHTLCVGWVLCREANTGSAVSEDRLDGGVGSGALSPDGRISAVHDISNAQFDLYDPPTSVKSSKTMSLPSNVPMVKRCLFAEEGGRRLVFGGDEGCAFVWDVGTGNHVQRLDHEEDSGTIYSVATFSSPDRYFIASGEATKDSEIYVWSKPTERVQLMREQEMAEAARAEEQANELRQAQAIQAARDGELARLGQMVQWMATFLSIIHTVTGPLRVHYHPVPTAFDLGSASAGGWNSEHIGQTGPTSAPSLNDARLRITVVINRVWEGGALTSREKRGVAIF</sequence>
<dbReference type="PROSITE" id="PS50082">
    <property type="entry name" value="WD_REPEATS_2"/>
    <property type="match status" value="1"/>
</dbReference>
<evidence type="ECO:0000313" key="5">
    <source>
        <dbReference type="EMBL" id="KAK0447565.1"/>
    </source>
</evidence>
<dbReference type="Pfam" id="PF00400">
    <property type="entry name" value="WD40"/>
    <property type="match status" value="2"/>
</dbReference>
<comment type="caution">
    <text evidence="5">The sequence shown here is derived from an EMBL/GenBank/DDBJ whole genome shotgun (WGS) entry which is preliminary data.</text>
</comment>
<dbReference type="EMBL" id="JAUEPT010000011">
    <property type="protein sequence ID" value="KAK0447565.1"/>
    <property type="molecule type" value="Genomic_DNA"/>
</dbReference>
<feature type="coiled-coil region" evidence="4">
    <location>
        <begin position="331"/>
        <end position="358"/>
    </location>
</feature>
<dbReference type="PANTHER" id="PTHR19848:SF8">
    <property type="entry name" value="F-BOX AND WD REPEAT DOMAIN CONTAINING 7"/>
    <property type="match status" value="1"/>
</dbReference>
<dbReference type="InterPro" id="IPR001680">
    <property type="entry name" value="WD40_rpt"/>
</dbReference>
<gene>
    <name evidence="5" type="ORF">EV421DRAFT_1900939</name>
</gene>
<dbReference type="PROSITE" id="PS50294">
    <property type="entry name" value="WD_REPEATS_REGION"/>
    <property type="match status" value="1"/>
</dbReference>
<evidence type="ECO:0000256" key="2">
    <source>
        <dbReference type="ARBA" id="ARBA00022737"/>
    </source>
</evidence>
<organism evidence="5 6">
    <name type="scientific">Armillaria borealis</name>
    <dbReference type="NCBI Taxonomy" id="47425"/>
    <lineage>
        <taxon>Eukaryota</taxon>
        <taxon>Fungi</taxon>
        <taxon>Dikarya</taxon>
        <taxon>Basidiomycota</taxon>
        <taxon>Agaricomycotina</taxon>
        <taxon>Agaricomycetes</taxon>
        <taxon>Agaricomycetidae</taxon>
        <taxon>Agaricales</taxon>
        <taxon>Marasmiineae</taxon>
        <taxon>Physalacriaceae</taxon>
        <taxon>Armillaria</taxon>
    </lineage>
</organism>
<dbReference type="PANTHER" id="PTHR19848">
    <property type="entry name" value="WD40 REPEAT PROTEIN"/>
    <property type="match status" value="1"/>
</dbReference>
<protein>
    <submittedName>
        <fullName evidence="5">WD40-repeat-containing domain protein</fullName>
    </submittedName>
</protein>
<keyword evidence="6" id="KW-1185">Reference proteome</keyword>
<dbReference type="Gene3D" id="2.130.10.10">
    <property type="entry name" value="YVTN repeat-like/Quinoprotein amine dehydrogenase"/>
    <property type="match status" value="2"/>
</dbReference>
<evidence type="ECO:0000256" key="4">
    <source>
        <dbReference type="SAM" id="Coils"/>
    </source>
</evidence>